<organism evidence="2 3">
    <name type="scientific">Streptomyces flavidovirens</name>
    <dbReference type="NCBI Taxonomy" id="67298"/>
    <lineage>
        <taxon>Bacteria</taxon>
        <taxon>Bacillati</taxon>
        <taxon>Actinomycetota</taxon>
        <taxon>Actinomycetes</taxon>
        <taxon>Kitasatosporales</taxon>
        <taxon>Streptomycetaceae</taxon>
        <taxon>Streptomyces</taxon>
    </lineage>
</organism>
<gene>
    <name evidence="2" type="ORF">ACFYWW_31325</name>
</gene>
<accession>A0ABW6RNK3</accession>
<feature type="compositionally biased region" description="Basic and acidic residues" evidence="1">
    <location>
        <begin position="158"/>
        <end position="173"/>
    </location>
</feature>
<evidence type="ECO:0000313" key="2">
    <source>
        <dbReference type="EMBL" id="MFF3343149.1"/>
    </source>
</evidence>
<feature type="compositionally biased region" description="Low complexity" evidence="1">
    <location>
        <begin position="88"/>
        <end position="97"/>
    </location>
</feature>
<dbReference type="RefSeq" id="WP_387898903.1">
    <property type="nucleotide sequence ID" value="NZ_JBIAPK010000013.1"/>
</dbReference>
<keyword evidence="3" id="KW-1185">Reference proteome</keyword>
<feature type="compositionally biased region" description="Low complexity" evidence="1">
    <location>
        <begin position="113"/>
        <end position="129"/>
    </location>
</feature>
<dbReference type="EMBL" id="JBIAPK010000013">
    <property type="protein sequence ID" value="MFF3343149.1"/>
    <property type="molecule type" value="Genomic_DNA"/>
</dbReference>
<name>A0ABW6RNK3_9ACTN</name>
<reference evidence="2 3" key="1">
    <citation type="submission" date="2024-10" db="EMBL/GenBank/DDBJ databases">
        <title>The Natural Products Discovery Center: Release of the First 8490 Sequenced Strains for Exploring Actinobacteria Biosynthetic Diversity.</title>
        <authorList>
            <person name="Kalkreuter E."/>
            <person name="Kautsar S.A."/>
            <person name="Yang D."/>
            <person name="Bader C.D."/>
            <person name="Teijaro C.N."/>
            <person name="Fluegel L."/>
            <person name="Davis C.M."/>
            <person name="Simpson J.R."/>
            <person name="Lauterbach L."/>
            <person name="Steele A.D."/>
            <person name="Gui C."/>
            <person name="Meng S."/>
            <person name="Li G."/>
            <person name="Viehrig K."/>
            <person name="Ye F."/>
            <person name="Su P."/>
            <person name="Kiefer A.F."/>
            <person name="Nichols A."/>
            <person name="Cepeda A.J."/>
            <person name="Yan W."/>
            <person name="Fan B."/>
            <person name="Jiang Y."/>
            <person name="Adhikari A."/>
            <person name="Zheng C.-J."/>
            <person name="Schuster L."/>
            <person name="Cowan T.M."/>
            <person name="Smanski M.J."/>
            <person name="Chevrette M.G."/>
            <person name="De Carvalho L.P.S."/>
            <person name="Shen B."/>
        </authorList>
    </citation>
    <scope>NUCLEOTIDE SEQUENCE [LARGE SCALE GENOMIC DNA]</scope>
    <source>
        <strain evidence="2 3">NPDC003029</strain>
    </source>
</reference>
<dbReference type="Pfam" id="PF19711">
    <property type="entry name" value="DUF6207"/>
    <property type="match status" value="1"/>
</dbReference>
<evidence type="ECO:0000256" key="1">
    <source>
        <dbReference type="SAM" id="MobiDB-lite"/>
    </source>
</evidence>
<evidence type="ECO:0000313" key="3">
    <source>
        <dbReference type="Proteomes" id="UP001601976"/>
    </source>
</evidence>
<feature type="region of interest" description="Disordered" evidence="1">
    <location>
        <begin position="79"/>
        <end position="175"/>
    </location>
</feature>
<dbReference type="Proteomes" id="UP001601976">
    <property type="component" value="Unassembled WGS sequence"/>
</dbReference>
<dbReference type="InterPro" id="IPR045775">
    <property type="entry name" value="DUF6207"/>
</dbReference>
<proteinExistence type="predicted"/>
<protein>
    <submittedName>
        <fullName evidence="2">DUF6207 family protein</fullName>
    </submittedName>
</protein>
<comment type="caution">
    <text evidence="2">The sequence shown here is derived from an EMBL/GenBank/DDBJ whole genome shotgun (WGS) entry which is preliminary data.</text>
</comment>
<sequence>MRCGRWAAATSDRTTRDPGQLSVRLRCLDVRQELSTQPPARCCSALTCRDWAGSRVRTRTRFADGRAGWKAWAVTWGSGSHLPDPHPSSARSSSGGSCDKAPRMLGPISMTGRPLSAPSRAPARTASSCRSERSVPLASAPPRWPVHRRTPGTAPPARIKDPGTEQSHDRPDRSWSAFFTAVC</sequence>